<dbReference type="EMBL" id="UINC01226385">
    <property type="protein sequence ID" value="SVE56847.1"/>
    <property type="molecule type" value="Genomic_DNA"/>
</dbReference>
<gene>
    <name evidence="1" type="ORF">METZ01_LOCUS509701</name>
</gene>
<dbReference type="AlphaFoldDB" id="A0A383EJ07"/>
<organism evidence="1">
    <name type="scientific">marine metagenome</name>
    <dbReference type="NCBI Taxonomy" id="408172"/>
    <lineage>
        <taxon>unclassified sequences</taxon>
        <taxon>metagenomes</taxon>
        <taxon>ecological metagenomes</taxon>
    </lineage>
</organism>
<proteinExistence type="predicted"/>
<feature type="non-terminal residue" evidence="1">
    <location>
        <position position="1"/>
    </location>
</feature>
<accession>A0A383EJ07</accession>
<evidence type="ECO:0000313" key="1">
    <source>
        <dbReference type="EMBL" id="SVE56847.1"/>
    </source>
</evidence>
<feature type="non-terminal residue" evidence="1">
    <location>
        <position position="43"/>
    </location>
</feature>
<sequence>VIDSAADSDALCLTDLEACQPASALSPRPKRHCWRTVAYETET</sequence>
<protein>
    <submittedName>
        <fullName evidence="1">Uncharacterized protein</fullName>
    </submittedName>
</protein>
<reference evidence="1" key="1">
    <citation type="submission" date="2018-05" db="EMBL/GenBank/DDBJ databases">
        <authorList>
            <person name="Lanie J.A."/>
            <person name="Ng W.-L."/>
            <person name="Kazmierczak K.M."/>
            <person name="Andrzejewski T.M."/>
            <person name="Davidsen T.M."/>
            <person name="Wayne K.J."/>
            <person name="Tettelin H."/>
            <person name="Glass J.I."/>
            <person name="Rusch D."/>
            <person name="Podicherti R."/>
            <person name="Tsui H.-C.T."/>
            <person name="Winkler M.E."/>
        </authorList>
    </citation>
    <scope>NUCLEOTIDE SEQUENCE</scope>
</reference>
<name>A0A383EJ07_9ZZZZ</name>